<evidence type="ECO:0000313" key="3">
    <source>
        <dbReference type="EMBL" id="GMS94870.1"/>
    </source>
</evidence>
<reference evidence="3" key="1">
    <citation type="submission" date="2023-10" db="EMBL/GenBank/DDBJ databases">
        <title>Genome assembly of Pristionchus species.</title>
        <authorList>
            <person name="Yoshida K."/>
            <person name="Sommer R.J."/>
        </authorList>
    </citation>
    <scope>NUCLEOTIDE SEQUENCE</scope>
    <source>
        <strain evidence="3">RS0144</strain>
    </source>
</reference>
<keyword evidence="1" id="KW-1133">Transmembrane helix</keyword>
<sequence length="238" mass="27474">MLISIFLFAVVSSLPGVFSFYTPVERLMFFDNLFEKTIHNGTITHKSMIFEGNLYFWDTSNHTKHYKYCEHPISDSRFSDIHLNGSRVSLIFLQCVDSFECCELKCCEKASLSTILVRWTLLAITFVAIFVSCFECLRFSTVKILSRIKRDDECNLMISTVDGGYLNPQLDNPVEKSMETAAEKRRLLQIRKYESLHEAVEKRNILSESAVPLCSPIEEEPLPSLPSPNWHLRQMTRV</sequence>
<evidence type="ECO:0000313" key="4">
    <source>
        <dbReference type="Proteomes" id="UP001432027"/>
    </source>
</evidence>
<feature type="transmembrane region" description="Helical" evidence="1">
    <location>
        <begin position="119"/>
        <end position="140"/>
    </location>
</feature>
<feature type="signal peptide" evidence="2">
    <location>
        <begin position="1"/>
        <end position="19"/>
    </location>
</feature>
<name>A0AAV5TKG7_9BILA</name>
<proteinExistence type="predicted"/>
<evidence type="ECO:0000256" key="1">
    <source>
        <dbReference type="SAM" id="Phobius"/>
    </source>
</evidence>
<keyword evidence="2" id="KW-0732">Signal</keyword>
<evidence type="ECO:0008006" key="5">
    <source>
        <dbReference type="Google" id="ProtNLM"/>
    </source>
</evidence>
<feature type="chain" id="PRO_5043405867" description="CX domain-containing protein" evidence="2">
    <location>
        <begin position="20"/>
        <end position="238"/>
    </location>
</feature>
<organism evidence="3 4">
    <name type="scientific">Pristionchus entomophagus</name>
    <dbReference type="NCBI Taxonomy" id="358040"/>
    <lineage>
        <taxon>Eukaryota</taxon>
        <taxon>Metazoa</taxon>
        <taxon>Ecdysozoa</taxon>
        <taxon>Nematoda</taxon>
        <taxon>Chromadorea</taxon>
        <taxon>Rhabditida</taxon>
        <taxon>Rhabditina</taxon>
        <taxon>Diplogasteromorpha</taxon>
        <taxon>Diplogasteroidea</taxon>
        <taxon>Neodiplogasteridae</taxon>
        <taxon>Pristionchus</taxon>
    </lineage>
</organism>
<dbReference type="AlphaFoldDB" id="A0AAV5TKG7"/>
<gene>
    <name evidence="3" type="ORF">PENTCL1PPCAC_17045</name>
</gene>
<dbReference type="Proteomes" id="UP001432027">
    <property type="component" value="Unassembled WGS sequence"/>
</dbReference>
<keyword evidence="4" id="KW-1185">Reference proteome</keyword>
<keyword evidence="1" id="KW-0472">Membrane</keyword>
<dbReference type="EMBL" id="BTSX01000004">
    <property type="protein sequence ID" value="GMS94870.1"/>
    <property type="molecule type" value="Genomic_DNA"/>
</dbReference>
<evidence type="ECO:0000256" key="2">
    <source>
        <dbReference type="SAM" id="SignalP"/>
    </source>
</evidence>
<comment type="caution">
    <text evidence="3">The sequence shown here is derived from an EMBL/GenBank/DDBJ whole genome shotgun (WGS) entry which is preliminary data.</text>
</comment>
<accession>A0AAV5TKG7</accession>
<protein>
    <recommendedName>
        <fullName evidence="5">CX domain-containing protein</fullName>
    </recommendedName>
</protein>
<keyword evidence="1" id="KW-0812">Transmembrane</keyword>